<dbReference type="EMBL" id="CP018258">
    <property type="protein sequence ID" value="APV44246.1"/>
    <property type="molecule type" value="Genomic_DNA"/>
</dbReference>
<sequence length="45" mass="4810">MLTNLRSLNRGELSCLKAGVLTLPRILGLQQAVLCRTFTGLAPVA</sequence>
<organism evidence="1 3">
    <name type="scientific">Dehalogenimonas formicexedens</name>
    <dbReference type="NCBI Taxonomy" id="1839801"/>
    <lineage>
        <taxon>Bacteria</taxon>
        <taxon>Bacillati</taxon>
        <taxon>Chloroflexota</taxon>
        <taxon>Dehalococcoidia</taxon>
        <taxon>Dehalococcoidales</taxon>
        <taxon>Dehalococcoidaceae</taxon>
        <taxon>Dehalogenimonas</taxon>
    </lineage>
</organism>
<accession>A0A1P8F6Y3</accession>
<dbReference type="Proteomes" id="UP000185934">
    <property type="component" value="Chromosome"/>
</dbReference>
<dbReference type="AlphaFoldDB" id="A0A1P8F6Y3"/>
<name>A0A1P8F6Y3_9CHLR</name>
<gene>
    <name evidence="1" type="ORF">Dform_00905</name>
    <name evidence="2" type="ORF">Dform_00932</name>
</gene>
<protein>
    <submittedName>
        <fullName evidence="1">Uncharacterized protein</fullName>
    </submittedName>
</protein>
<keyword evidence="3" id="KW-1185">Reference proteome</keyword>
<reference evidence="1" key="2">
    <citation type="journal article" date="2017" name="Int. J. Syst. Evol. Microbiol.">
        <title>Dehalogenimonas formicexedens sp. nov., a chlorinated alkane-respiring bacterium isolated from contaminated groundwater.</title>
        <authorList>
            <person name="Key T.A."/>
            <person name="Bowman K.S."/>
            <person name="Lee I."/>
            <person name="Chun J."/>
            <person name="Albuquerque L."/>
            <person name="da Costa M.S."/>
            <person name="Rainey F.A."/>
            <person name="Moe W.M."/>
        </authorList>
    </citation>
    <scope>NUCLEOTIDE SEQUENCE</scope>
    <source>
        <strain evidence="1">NSZ-14</strain>
    </source>
</reference>
<dbReference type="KEGG" id="dfo:Dform_00905"/>
<dbReference type="KEGG" id="dfo:Dform_00932"/>
<dbReference type="EMBL" id="CP018258">
    <property type="protein sequence ID" value="APV44273.1"/>
    <property type="molecule type" value="Genomic_DNA"/>
</dbReference>
<evidence type="ECO:0000313" key="1">
    <source>
        <dbReference type="EMBL" id="APV44246.1"/>
    </source>
</evidence>
<evidence type="ECO:0000313" key="2">
    <source>
        <dbReference type="EMBL" id="APV44273.1"/>
    </source>
</evidence>
<reference evidence="3" key="1">
    <citation type="submission" date="2016-11" db="EMBL/GenBank/DDBJ databases">
        <title>Dehalogenimonas formicexedens sp. nov., a chlorinated alkane respiring bacterium isolated from contaminated groundwater.</title>
        <authorList>
            <person name="Key T.A."/>
            <person name="Bowman K.S."/>
            <person name="Lee I."/>
            <person name="Chun J."/>
            <person name="Albuquerque L."/>
            <person name="da Costa M.S."/>
            <person name="Rainey F.A."/>
            <person name="Moe W.M."/>
        </authorList>
    </citation>
    <scope>NUCLEOTIDE SEQUENCE [LARGE SCALE GENOMIC DNA]</scope>
    <source>
        <strain evidence="3">NSZ-14</strain>
    </source>
</reference>
<evidence type="ECO:0000313" key="3">
    <source>
        <dbReference type="Proteomes" id="UP000185934"/>
    </source>
</evidence>
<proteinExistence type="predicted"/>